<geneLocation type="mitochondrion" evidence="1"/>
<keyword evidence="1" id="KW-0496">Mitochondrion</keyword>
<dbReference type="EMBL" id="KY774314">
    <property type="protein sequence ID" value="ART31202.1"/>
    <property type="molecule type" value="Genomic_DNA"/>
</dbReference>
<name>A0A1Y0B183_9LAMI</name>
<evidence type="ECO:0000313" key="1">
    <source>
        <dbReference type="EMBL" id="ART31202.1"/>
    </source>
</evidence>
<gene>
    <name evidence="1" type="ORF">AEK19_MT0979</name>
</gene>
<sequence length="64" mass="7567">MSNQAAPCRIHTRPNVFPKPNKGYLLLTAHGNIRPIRRSRIFLIYFFFYSADFWTVDEIESDSF</sequence>
<protein>
    <submittedName>
        <fullName evidence="1">Uncharacterized protein</fullName>
    </submittedName>
</protein>
<reference evidence="1" key="1">
    <citation type="submission" date="2017-03" db="EMBL/GenBank/DDBJ databases">
        <title>The mitochondrial genome of the carnivorous plant Utricularia reniformis (Lentibulariaceae): structure, comparative analysis and evolutionary landmarks.</title>
        <authorList>
            <person name="Silva S.R."/>
            <person name="Alvarenga D.O."/>
            <person name="Michael T.P."/>
            <person name="Miranda V.F.O."/>
            <person name="Varani A.M."/>
        </authorList>
    </citation>
    <scope>NUCLEOTIDE SEQUENCE</scope>
</reference>
<dbReference type="AlphaFoldDB" id="A0A1Y0B183"/>
<proteinExistence type="predicted"/>
<accession>A0A1Y0B183</accession>
<organism evidence="1">
    <name type="scientific">Utricularia reniformis</name>
    <dbReference type="NCBI Taxonomy" id="192314"/>
    <lineage>
        <taxon>Eukaryota</taxon>
        <taxon>Viridiplantae</taxon>
        <taxon>Streptophyta</taxon>
        <taxon>Embryophyta</taxon>
        <taxon>Tracheophyta</taxon>
        <taxon>Spermatophyta</taxon>
        <taxon>Magnoliopsida</taxon>
        <taxon>eudicotyledons</taxon>
        <taxon>Gunneridae</taxon>
        <taxon>Pentapetalae</taxon>
        <taxon>asterids</taxon>
        <taxon>lamiids</taxon>
        <taxon>Lamiales</taxon>
        <taxon>Lentibulariaceae</taxon>
        <taxon>Utricularia</taxon>
    </lineage>
</organism>